<feature type="non-terminal residue" evidence="1">
    <location>
        <position position="117"/>
    </location>
</feature>
<name>A0A9N9DRZ5_9GLOM</name>
<organism evidence="1 2">
    <name type="scientific">Paraglomus brasilianum</name>
    <dbReference type="NCBI Taxonomy" id="144538"/>
    <lineage>
        <taxon>Eukaryota</taxon>
        <taxon>Fungi</taxon>
        <taxon>Fungi incertae sedis</taxon>
        <taxon>Mucoromycota</taxon>
        <taxon>Glomeromycotina</taxon>
        <taxon>Glomeromycetes</taxon>
        <taxon>Paraglomerales</taxon>
        <taxon>Paraglomeraceae</taxon>
        <taxon>Paraglomus</taxon>
    </lineage>
</organism>
<evidence type="ECO:0000313" key="1">
    <source>
        <dbReference type="EMBL" id="CAG8651253.1"/>
    </source>
</evidence>
<keyword evidence="2" id="KW-1185">Reference proteome</keyword>
<evidence type="ECO:0000313" key="2">
    <source>
        <dbReference type="Proteomes" id="UP000789739"/>
    </source>
</evidence>
<dbReference type="AlphaFoldDB" id="A0A9N9DRZ5"/>
<protein>
    <submittedName>
        <fullName evidence="1">9832_t:CDS:1</fullName>
    </submittedName>
</protein>
<comment type="caution">
    <text evidence="1">The sequence shown here is derived from an EMBL/GenBank/DDBJ whole genome shotgun (WGS) entry which is preliminary data.</text>
</comment>
<gene>
    <name evidence="1" type="ORF">PBRASI_LOCUS10280</name>
</gene>
<proteinExistence type="predicted"/>
<dbReference type="Proteomes" id="UP000789739">
    <property type="component" value="Unassembled WGS sequence"/>
</dbReference>
<dbReference type="EMBL" id="CAJVPI010002906">
    <property type="protein sequence ID" value="CAG8651253.1"/>
    <property type="molecule type" value="Genomic_DNA"/>
</dbReference>
<reference evidence="1" key="1">
    <citation type="submission" date="2021-06" db="EMBL/GenBank/DDBJ databases">
        <authorList>
            <person name="Kallberg Y."/>
            <person name="Tangrot J."/>
            <person name="Rosling A."/>
        </authorList>
    </citation>
    <scope>NUCLEOTIDE SEQUENCE</scope>
    <source>
        <strain evidence="1">BR232B</strain>
    </source>
</reference>
<accession>A0A9N9DRZ5</accession>
<sequence>DFHPPNELRHQTSHVDCLYLAQPTTNFCFARVAPGYTETSAGDMRNDLRVMWWNKRYSDSWFTPNVNENEDGAVVLHTPHHRIPVFEQSLLKKKCVSIADGGRSSHPNGILTILSDL</sequence>